<evidence type="ECO:0000313" key="2">
    <source>
        <dbReference type="EMBL" id="UMM13030.1"/>
    </source>
</evidence>
<accession>A0AAE9DW69</accession>
<name>A0AAE9DW69_CAEBR</name>
<protein>
    <submittedName>
        <fullName evidence="1">Uncharacterized protein</fullName>
    </submittedName>
</protein>
<evidence type="ECO:0000313" key="3">
    <source>
        <dbReference type="Proteomes" id="UP000827892"/>
    </source>
</evidence>
<evidence type="ECO:0000313" key="4">
    <source>
        <dbReference type="Proteomes" id="UP000829354"/>
    </source>
</evidence>
<reference evidence="2 4" key="1">
    <citation type="submission" date="2022-04" db="EMBL/GenBank/DDBJ databases">
        <title>Chromosome-level reference genomes for two strains of Caenorhabditis briggsae: an improved platform for comparative genomics.</title>
        <authorList>
            <person name="Stevens L."/>
            <person name="Andersen E."/>
        </authorList>
    </citation>
    <scope>NUCLEOTIDE SEQUENCE [LARGE SCALE GENOMIC DNA]</scope>
    <source>
        <strain evidence="2">VX34</strain>
        <tissue evidence="2">Whole-organism</tissue>
    </source>
</reference>
<dbReference type="Proteomes" id="UP000827892">
    <property type="component" value="Chromosome I"/>
</dbReference>
<evidence type="ECO:0000313" key="1">
    <source>
        <dbReference type="EMBL" id="ULU12081.1"/>
    </source>
</evidence>
<organism evidence="1 3">
    <name type="scientific">Caenorhabditis briggsae</name>
    <dbReference type="NCBI Taxonomy" id="6238"/>
    <lineage>
        <taxon>Eukaryota</taxon>
        <taxon>Metazoa</taxon>
        <taxon>Ecdysozoa</taxon>
        <taxon>Nematoda</taxon>
        <taxon>Chromadorea</taxon>
        <taxon>Rhabditida</taxon>
        <taxon>Rhabditina</taxon>
        <taxon>Rhabditomorpha</taxon>
        <taxon>Rhabditoidea</taxon>
        <taxon>Rhabditidae</taxon>
        <taxon>Peloderinae</taxon>
        <taxon>Caenorhabditis</taxon>
    </lineage>
</organism>
<dbReference type="EMBL" id="CP090891">
    <property type="protein sequence ID" value="ULU12081.1"/>
    <property type="molecule type" value="Genomic_DNA"/>
</dbReference>
<dbReference type="Proteomes" id="UP000829354">
    <property type="component" value="Chromosome I"/>
</dbReference>
<reference evidence="1 3" key="2">
    <citation type="submission" date="2022-05" db="EMBL/GenBank/DDBJ databases">
        <title>Chromosome-level reference genomes for two strains of Caenorhabditis briggsae: an improved platform for comparative genomics.</title>
        <authorList>
            <person name="Stevens L."/>
            <person name="Andersen E.C."/>
        </authorList>
    </citation>
    <scope>NUCLEOTIDE SEQUENCE [LARGE SCALE GENOMIC DNA]</scope>
    <source>
        <strain evidence="1">QX1410_ONT</strain>
        <tissue evidence="1">Whole-organism</tissue>
    </source>
</reference>
<dbReference type="AlphaFoldDB" id="A0AAE9DW69"/>
<keyword evidence="4" id="KW-1185">Reference proteome</keyword>
<dbReference type="EMBL" id="CP092620">
    <property type="protein sequence ID" value="UMM13030.1"/>
    <property type="molecule type" value="Genomic_DNA"/>
</dbReference>
<proteinExistence type="predicted"/>
<gene>
    <name evidence="1" type="ORF">L3Y34_015433</name>
    <name evidence="2" type="ORF">L5515_001510</name>
</gene>
<sequence>MDTAGQKKRGFFFLSSGPVLACRPLRSATVIRIVSSPSMFVRRRGRKMKKKKKKKVEERERGLKLLVSFWHPDGL</sequence>